<dbReference type="InterPro" id="IPR036910">
    <property type="entry name" value="HMG_box_dom_sf"/>
</dbReference>
<dbReference type="Pfam" id="PF00505">
    <property type="entry name" value="HMG_box"/>
    <property type="match status" value="1"/>
</dbReference>
<evidence type="ECO:0000313" key="5">
    <source>
        <dbReference type="EMBL" id="VDL79006.1"/>
    </source>
</evidence>
<feature type="region of interest" description="Disordered" evidence="3">
    <location>
        <begin position="227"/>
        <end position="256"/>
    </location>
</feature>
<proteinExistence type="predicted"/>
<evidence type="ECO:0000256" key="2">
    <source>
        <dbReference type="PROSITE-ProRule" id="PRU00267"/>
    </source>
</evidence>
<keyword evidence="6" id="KW-1185">Reference proteome</keyword>
<feature type="region of interest" description="Disordered" evidence="3">
    <location>
        <begin position="133"/>
        <end position="153"/>
    </location>
</feature>
<gene>
    <name evidence="5" type="ORF">NBR_LOCUS15412</name>
</gene>
<keyword evidence="1 2" id="KW-0238">DNA-binding</keyword>
<dbReference type="WBParaSite" id="NBR_0001541101-mRNA-1">
    <property type="protein sequence ID" value="NBR_0001541101-mRNA-1"/>
    <property type="gene ID" value="NBR_0001541101"/>
</dbReference>
<feature type="region of interest" description="Disordered" evidence="3">
    <location>
        <begin position="1"/>
        <end position="35"/>
    </location>
</feature>
<dbReference type="PANTHER" id="PTHR48112">
    <property type="entry name" value="HIGH MOBILITY GROUP PROTEIN DSP1"/>
    <property type="match status" value="1"/>
</dbReference>
<reference evidence="5 6" key="2">
    <citation type="submission" date="2018-11" db="EMBL/GenBank/DDBJ databases">
        <authorList>
            <consortium name="Pathogen Informatics"/>
        </authorList>
    </citation>
    <scope>NUCLEOTIDE SEQUENCE [LARGE SCALE GENOMIC DNA]</scope>
</reference>
<dbReference type="EMBL" id="UYSL01021727">
    <property type="protein sequence ID" value="VDL79006.1"/>
    <property type="molecule type" value="Genomic_DNA"/>
</dbReference>
<dbReference type="Gene3D" id="1.10.30.10">
    <property type="entry name" value="High mobility group box domain"/>
    <property type="match status" value="1"/>
</dbReference>
<dbReference type="InterPro" id="IPR009071">
    <property type="entry name" value="HMG_box_dom"/>
</dbReference>
<accession>A0A0N4YF89</accession>
<dbReference type="InterPro" id="IPR050342">
    <property type="entry name" value="HMGB"/>
</dbReference>
<dbReference type="GO" id="GO:0005634">
    <property type="term" value="C:nucleus"/>
    <property type="evidence" value="ECO:0007669"/>
    <property type="project" value="UniProtKB-UniRule"/>
</dbReference>
<feature type="DNA-binding region" description="HMG box" evidence="2">
    <location>
        <begin position="44"/>
        <end position="112"/>
    </location>
</feature>
<feature type="compositionally biased region" description="Low complexity" evidence="3">
    <location>
        <begin position="143"/>
        <end position="152"/>
    </location>
</feature>
<feature type="compositionally biased region" description="Polar residues" evidence="3">
    <location>
        <begin position="234"/>
        <end position="243"/>
    </location>
</feature>
<evidence type="ECO:0000259" key="4">
    <source>
        <dbReference type="PROSITE" id="PS50118"/>
    </source>
</evidence>
<sequence length="301" mass="32915">MSASEPWSGAESRAASPEDENGKPQISPPVPSNPVKIERYADLKRRSAYAFSIFANEEREKLLQTHPDLPMGIVTRMMVEKWKSLNSESKAPYFDAARTSPLRTKKPADDTITPPPPIKKMRSIMAYQTALPSQVKRVDPTGQQQQQQQQRQGKVFVLQGKPPGVNADVVKPRNPSVISASIAQALGMTITAPQRTTAPSAATPVATPTTNAPRAASSALRLSVLRSKPSSSSAQQVPTSVVTKSEIEAPKSQSDAPYGFASSEQALEMFYLALCEPAFPHPGRLQYFVRIALFPRYRIML</sequence>
<organism evidence="7">
    <name type="scientific">Nippostrongylus brasiliensis</name>
    <name type="common">Rat hookworm</name>
    <dbReference type="NCBI Taxonomy" id="27835"/>
    <lineage>
        <taxon>Eukaryota</taxon>
        <taxon>Metazoa</taxon>
        <taxon>Ecdysozoa</taxon>
        <taxon>Nematoda</taxon>
        <taxon>Chromadorea</taxon>
        <taxon>Rhabditida</taxon>
        <taxon>Rhabditina</taxon>
        <taxon>Rhabditomorpha</taxon>
        <taxon>Strongyloidea</taxon>
        <taxon>Heligmosomidae</taxon>
        <taxon>Nippostrongylus</taxon>
    </lineage>
</organism>
<keyword evidence="2" id="KW-0539">Nucleus</keyword>
<feature type="domain" description="HMG box" evidence="4">
    <location>
        <begin position="44"/>
        <end position="112"/>
    </location>
</feature>
<name>A0A0N4YF89_NIPBR</name>
<dbReference type="OMA" id="CEPAFPH"/>
<reference evidence="7" key="1">
    <citation type="submission" date="2017-02" db="UniProtKB">
        <authorList>
            <consortium name="WormBaseParasite"/>
        </authorList>
    </citation>
    <scope>IDENTIFICATION</scope>
</reference>
<dbReference type="STRING" id="27835.A0A0N4YF89"/>
<evidence type="ECO:0000313" key="6">
    <source>
        <dbReference type="Proteomes" id="UP000271162"/>
    </source>
</evidence>
<dbReference type="Proteomes" id="UP000271162">
    <property type="component" value="Unassembled WGS sequence"/>
</dbReference>
<dbReference type="PROSITE" id="PS50118">
    <property type="entry name" value="HMG_BOX_2"/>
    <property type="match status" value="1"/>
</dbReference>
<dbReference type="GO" id="GO:0003677">
    <property type="term" value="F:DNA binding"/>
    <property type="evidence" value="ECO:0007669"/>
    <property type="project" value="UniProtKB-UniRule"/>
</dbReference>
<evidence type="ECO:0000256" key="1">
    <source>
        <dbReference type="ARBA" id="ARBA00023125"/>
    </source>
</evidence>
<dbReference type="AlphaFoldDB" id="A0A0N4YF89"/>
<evidence type="ECO:0000313" key="7">
    <source>
        <dbReference type="WBParaSite" id="NBR_0001541101-mRNA-1"/>
    </source>
</evidence>
<evidence type="ECO:0000256" key="3">
    <source>
        <dbReference type="SAM" id="MobiDB-lite"/>
    </source>
</evidence>
<protein>
    <submittedName>
        <fullName evidence="7">HMG box domain-containing protein</fullName>
    </submittedName>
</protein>
<dbReference type="SUPFAM" id="SSF47095">
    <property type="entry name" value="HMG-box"/>
    <property type="match status" value="1"/>
</dbReference>